<evidence type="ECO:0000313" key="1">
    <source>
        <dbReference type="EMBL" id="CAH8296723.1"/>
    </source>
</evidence>
<reference evidence="1 2" key="1">
    <citation type="submission" date="2022-03" db="EMBL/GenBank/DDBJ databases">
        <authorList>
            <person name="Macdonald S."/>
            <person name="Ahmed S."/>
            <person name="Newling K."/>
        </authorList>
    </citation>
    <scope>NUCLEOTIDE SEQUENCE [LARGE SCALE GENOMIC DNA]</scope>
</reference>
<keyword evidence="2" id="KW-1185">Reference proteome</keyword>
<proteinExistence type="predicted"/>
<dbReference type="Proteomes" id="UP001642260">
    <property type="component" value="Unassembled WGS sequence"/>
</dbReference>
<dbReference type="EMBL" id="CAKOAT010050822">
    <property type="protein sequence ID" value="CAH8296723.1"/>
    <property type="molecule type" value="Genomic_DNA"/>
</dbReference>
<protein>
    <submittedName>
        <fullName evidence="1">Uncharacterized protein</fullName>
    </submittedName>
</protein>
<organism evidence="1 2">
    <name type="scientific">Eruca vesicaria subsp. sativa</name>
    <name type="common">Garden rocket</name>
    <name type="synonym">Eruca sativa</name>
    <dbReference type="NCBI Taxonomy" id="29727"/>
    <lineage>
        <taxon>Eukaryota</taxon>
        <taxon>Viridiplantae</taxon>
        <taxon>Streptophyta</taxon>
        <taxon>Embryophyta</taxon>
        <taxon>Tracheophyta</taxon>
        <taxon>Spermatophyta</taxon>
        <taxon>Magnoliopsida</taxon>
        <taxon>eudicotyledons</taxon>
        <taxon>Gunneridae</taxon>
        <taxon>Pentapetalae</taxon>
        <taxon>rosids</taxon>
        <taxon>malvids</taxon>
        <taxon>Brassicales</taxon>
        <taxon>Brassicaceae</taxon>
        <taxon>Brassiceae</taxon>
        <taxon>Eruca</taxon>
    </lineage>
</organism>
<name>A0ABC8IZY3_ERUVS</name>
<sequence length="63" mass="7129">MRAAGPTYEIQFVNPSHTTVKQKSLEFLDALQTFYDLKTNLQLIMYSLSPAGPTETKRNIPNV</sequence>
<accession>A0ABC8IZY3</accession>
<comment type="caution">
    <text evidence="1">The sequence shown here is derived from an EMBL/GenBank/DDBJ whole genome shotgun (WGS) entry which is preliminary data.</text>
</comment>
<dbReference type="AlphaFoldDB" id="A0ABC8IZY3"/>
<gene>
    <name evidence="1" type="ORF">ERUC_LOCUS2050</name>
</gene>
<evidence type="ECO:0000313" key="2">
    <source>
        <dbReference type="Proteomes" id="UP001642260"/>
    </source>
</evidence>